<comment type="caution">
    <text evidence="1">The sequence shown here is derived from an EMBL/GenBank/DDBJ whole genome shotgun (WGS) entry which is preliminary data.</text>
</comment>
<dbReference type="EMBL" id="JADOUA010000001">
    <property type="protein sequence ID" value="MBG6091638.1"/>
    <property type="molecule type" value="Genomic_DNA"/>
</dbReference>
<evidence type="ECO:0000313" key="1">
    <source>
        <dbReference type="EMBL" id="MBG6091638.1"/>
    </source>
</evidence>
<organism evidence="1 2">
    <name type="scientific">Actinomadura viridis</name>
    <dbReference type="NCBI Taxonomy" id="58110"/>
    <lineage>
        <taxon>Bacteria</taxon>
        <taxon>Bacillati</taxon>
        <taxon>Actinomycetota</taxon>
        <taxon>Actinomycetes</taxon>
        <taxon>Streptosporangiales</taxon>
        <taxon>Thermomonosporaceae</taxon>
        <taxon>Actinomadura</taxon>
    </lineage>
</organism>
<reference evidence="1" key="1">
    <citation type="submission" date="2020-11" db="EMBL/GenBank/DDBJ databases">
        <title>Sequencing the genomes of 1000 actinobacteria strains.</title>
        <authorList>
            <person name="Klenk H.-P."/>
        </authorList>
    </citation>
    <scope>NUCLEOTIDE SEQUENCE</scope>
    <source>
        <strain evidence="1">DSM 43175</strain>
    </source>
</reference>
<sequence>MGRTNPLCGKVLAYLAEDPGGPIVFFHLWNGSGSDRHGAWLPELVEPALPAVRFGNDPFSETFTFTPEGRFRQPEDPGSSFEA</sequence>
<gene>
    <name evidence="1" type="ORF">IW256_005751</name>
</gene>
<evidence type="ECO:0000313" key="2">
    <source>
        <dbReference type="Proteomes" id="UP000614047"/>
    </source>
</evidence>
<dbReference type="AlphaFoldDB" id="A0A931GL52"/>
<proteinExistence type="predicted"/>
<keyword evidence="2" id="KW-1185">Reference proteome</keyword>
<dbReference type="RefSeq" id="WP_197013929.1">
    <property type="nucleotide sequence ID" value="NZ_BAABES010000002.1"/>
</dbReference>
<name>A0A931GL52_9ACTN</name>
<protein>
    <submittedName>
        <fullName evidence="1">Uncharacterized protein</fullName>
    </submittedName>
</protein>
<accession>A0A931GL52</accession>
<dbReference type="Proteomes" id="UP000614047">
    <property type="component" value="Unassembled WGS sequence"/>
</dbReference>